<evidence type="ECO:0000259" key="15">
    <source>
        <dbReference type="PROSITE" id="PS51379"/>
    </source>
</evidence>
<dbReference type="Pfam" id="PF13085">
    <property type="entry name" value="Fer2_3"/>
    <property type="match status" value="1"/>
</dbReference>
<dbReference type="NCBIfam" id="TIGR00384">
    <property type="entry name" value="dhsB"/>
    <property type="match status" value="1"/>
</dbReference>
<evidence type="ECO:0000256" key="2">
    <source>
        <dbReference type="ARBA" id="ARBA00012792"/>
    </source>
</evidence>
<dbReference type="Gene3D" id="3.10.20.30">
    <property type="match status" value="1"/>
</dbReference>
<comment type="function">
    <text evidence="12">Iron-sulfur protein (IP) subunit of succinate dehydrogenase (SDH) that is involved in complex II of the mitochondrial electron transport chain and is responsible for transferring electrons from succinate to ubiquinone (coenzyme Q).</text>
</comment>
<dbReference type="InterPro" id="IPR004489">
    <property type="entry name" value="Succ_DH/fum_Rdtase_Fe-S"/>
</dbReference>
<dbReference type="PROSITE" id="PS51085">
    <property type="entry name" value="2FE2S_FER_2"/>
    <property type="match status" value="1"/>
</dbReference>
<evidence type="ECO:0000256" key="11">
    <source>
        <dbReference type="ARBA" id="ARBA00023291"/>
    </source>
</evidence>
<evidence type="ECO:0000256" key="10">
    <source>
        <dbReference type="ARBA" id="ARBA00023014"/>
    </source>
</evidence>
<dbReference type="InterPro" id="IPR036010">
    <property type="entry name" value="2Fe-2S_ferredoxin-like_sf"/>
</dbReference>
<comment type="cofactor">
    <cofactor evidence="12">
        <name>[2Fe-2S] cluster</name>
        <dbReference type="ChEBI" id="CHEBI:190135"/>
    </cofactor>
    <text evidence="12">Binds 1 [2Fe-2S] cluster.</text>
</comment>
<evidence type="ECO:0000256" key="9">
    <source>
        <dbReference type="ARBA" id="ARBA00023004"/>
    </source>
</evidence>
<comment type="cofactor">
    <cofactor evidence="12">
        <name>[4Fe-4S] cluster</name>
        <dbReference type="ChEBI" id="CHEBI:49883"/>
    </cofactor>
    <text evidence="12">Binds 1 [4Fe-4S] cluster.</text>
</comment>
<dbReference type="PROSITE" id="PS00198">
    <property type="entry name" value="4FE4S_FER_1"/>
    <property type="match status" value="1"/>
</dbReference>
<dbReference type="GO" id="GO:0022904">
    <property type="term" value="P:respiratory electron transport chain"/>
    <property type="evidence" value="ECO:0007669"/>
    <property type="project" value="TreeGrafter"/>
</dbReference>
<evidence type="ECO:0000256" key="4">
    <source>
        <dbReference type="ARBA" id="ARBA00022485"/>
    </source>
</evidence>
<comment type="pathway">
    <text evidence="12">Carbohydrate metabolism; tricarboxylic acid cycle; fumarate from succinate (eukaryal route): step 1/1.</text>
</comment>
<evidence type="ECO:0000313" key="16">
    <source>
        <dbReference type="EMBL" id="KAK3582615.1"/>
    </source>
</evidence>
<dbReference type="GO" id="GO:0005743">
    <property type="term" value="C:mitochondrial inner membrane"/>
    <property type="evidence" value="ECO:0007669"/>
    <property type="project" value="UniProtKB-SubCell"/>
</dbReference>
<keyword evidence="13" id="KW-0732">Signal</keyword>
<dbReference type="GO" id="GO:0051538">
    <property type="term" value="F:3 iron, 4 sulfur cluster binding"/>
    <property type="evidence" value="ECO:0007669"/>
    <property type="project" value="UniProtKB-KW"/>
</dbReference>
<feature type="domain" description="4Fe-4S ferredoxin-type" evidence="15">
    <location>
        <begin position="385"/>
        <end position="415"/>
    </location>
</feature>
<dbReference type="GO" id="GO:0051539">
    <property type="term" value="F:4 iron, 4 sulfur cluster binding"/>
    <property type="evidence" value="ECO:0007669"/>
    <property type="project" value="UniProtKB-KW"/>
</dbReference>
<evidence type="ECO:0000256" key="7">
    <source>
        <dbReference type="ARBA" id="ARBA00022723"/>
    </source>
</evidence>
<dbReference type="NCBIfam" id="NF004616">
    <property type="entry name" value="PRK05950.1"/>
    <property type="match status" value="1"/>
</dbReference>
<evidence type="ECO:0000256" key="5">
    <source>
        <dbReference type="ARBA" id="ARBA00022532"/>
    </source>
</evidence>
<reference evidence="16" key="1">
    <citation type="journal article" date="2021" name="Genome Biol. Evol.">
        <title>A High-Quality Reference Genome for a Parasitic Bivalve with Doubly Uniparental Inheritance (Bivalvia: Unionida).</title>
        <authorList>
            <person name="Smith C.H."/>
        </authorList>
    </citation>
    <scope>NUCLEOTIDE SEQUENCE</scope>
    <source>
        <strain evidence="16">CHS0354</strain>
    </source>
</reference>
<evidence type="ECO:0000256" key="6">
    <source>
        <dbReference type="ARBA" id="ARBA00022714"/>
    </source>
</evidence>
<dbReference type="GO" id="GO:0009055">
    <property type="term" value="F:electron transfer activity"/>
    <property type="evidence" value="ECO:0007669"/>
    <property type="project" value="InterPro"/>
</dbReference>
<organism evidence="16 17">
    <name type="scientific">Potamilus streckersoni</name>
    <dbReference type="NCBI Taxonomy" id="2493646"/>
    <lineage>
        <taxon>Eukaryota</taxon>
        <taxon>Metazoa</taxon>
        <taxon>Spiralia</taxon>
        <taxon>Lophotrochozoa</taxon>
        <taxon>Mollusca</taxon>
        <taxon>Bivalvia</taxon>
        <taxon>Autobranchia</taxon>
        <taxon>Heteroconchia</taxon>
        <taxon>Palaeoheterodonta</taxon>
        <taxon>Unionida</taxon>
        <taxon>Unionoidea</taxon>
        <taxon>Unionidae</taxon>
        <taxon>Ambleminae</taxon>
        <taxon>Lampsilini</taxon>
        <taxon>Potamilus</taxon>
    </lineage>
</organism>
<feature type="signal peptide" evidence="13">
    <location>
        <begin position="1"/>
        <end position="18"/>
    </location>
</feature>
<keyword evidence="10 12" id="KW-0411">Iron-sulfur</keyword>
<dbReference type="SUPFAM" id="SSF46548">
    <property type="entry name" value="alpha-helical ferredoxin"/>
    <property type="match status" value="1"/>
</dbReference>
<feature type="domain" description="2Fe-2S ferredoxin-type" evidence="14">
    <location>
        <begin position="252"/>
        <end position="344"/>
    </location>
</feature>
<dbReference type="SUPFAM" id="SSF56219">
    <property type="entry name" value="DNase I-like"/>
    <property type="match status" value="1"/>
</dbReference>
<evidence type="ECO:0000256" key="3">
    <source>
        <dbReference type="ARBA" id="ARBA00016766"/>
    </source>
</evidence>
<dbReference type="PROSITE" id="PS51379">
    <property type="entry name" value="4FE4S_FER_2"/>
    <property type="match status" value="1"/>
</dbReference>
<keyword evidence="17" id="KW-1185">Reference proteome</keyword>
<sequence>MSVTLIVLFSTCLKETLANESEYLIVWWNVENLFDTVNDPRKNDDEYTPTGKREWTEQRLNKKFENLAHVIKDISKRNKKQFPDIMGFCEVENEPLLDQLYKKYIKAANHKIVYHESMDSRGIDVSFVYNSKTFRLINKKVIGVKIYDKPTRDILLGHFKDLKKGYDLYVFLNHWPSRIGGEEKTELKRISAAKSLRHAIDSLLKKNADADILLMGDFNDEPIDKSILTYLKSSGSRDYVKKGTKDIKPMKLEVTIKRFNPEVDSAKGIEKTYITEADPHERVLDVLNKIKWEQDGTLSYRKSCAHGVCGSDAMMINGENKLACVTLVKDIKSDKLFIEPLPGASVIKDLIVDMDPFWNKYKTVLPYLITDEPTPENERYQHPDDHLLIEESTKCILCGACSFSCPSTWSDSEYLGPAALLKAYRFIFDSRDQAADQRLKIIDNNKGLWKCYTIFNCVQACPKEIDITKHISALKRRVVEEQF</sequence>
<dbReference type="InterPro" id="IPR009051">
    <property type="entry name" value="Helical_ferredxn"/>
</dbReference>
<keyword evidence="5" id="KW-0816">Tricarboxylic acid cycle</keyword>
<keyword evidence="11 12" id="KW-0003">3Fe-4S</keyword>
<keyword evidence="4 12" id="KW-0004">4Fe-4S</keyword>
<dbReference type="GO" id="GO:0046872">
    <property type="term" value="F:metal ion binding"/>
    <property type="evidence" value="ECO:0007669"/>
    <property type="project" value="UniProtKB-KW"/>
</dbReference>
<dbReference type="InterPro" id="IPR017900">
    <property type="entry name" value="4Fe4S_Fe_S_CS"/>
</dbReference>
<accession>A0AAE0VMY6</accession>
<dbReference type="Pfam" id="PF13237">
    <property type="entry name" value="Fer4_10"/>
    <property type="match status" value="1"/>
</dbReference>
<dbReference type="InterPro" id="IPR050573">
    <property type="entry name" value="SDH/FRD_Iron-Sulfur"/>
</dbReference>
<dbReference type="CDD" id="cd00207">
    <property type="entry name" value="fer2"/>
    <property type="match status" value="1"/>
</dbReference>
<dbReference type="AlphaFoldDB" id="A0AAE0VMY6"/>
<dbReference type="PANTHER" id="PTHR11921:SF29">
    <property type="entry name" value="SUCCINATE DEHYDROGENASE [UBIQUINONE] IRON-SULFUR SUBUNIT, MITOCHONDRIAL"/>
    <property type="match status" value="1"/>
</dbReference>
<keyword evidence="12" id="KW-0496">Mitochondrion</keyword>
<dbReference type="Pfam" id="PF19580">
    <property type="entry name" value="Exo_endo_phos_3"/>
    <property type="match status" value="1"/>
</dbReference>
<dbReference type="GO" id="GO:0008177">
    <property type="term" value="F:succinate dehydrogenase (quinone) activity"/>
    <property type="evidence" value="ECO:0007669"/>
    <property type="project" value="UniProtKB-EC"/>
</dbReference>
<evidence type="ECO:0000256" key="1">
    <source>
        <dbReference type="ARBA" id="ARBA00009433"/>
    </source>
</evidence>
<dbReference type="SUPFAM" id="SSF54292">
    <property type="entry name" value="2Fe-2S ferredoxin-like"/>
    <property type="match status" value="1"/>
</dbReference>
<dbReference type="Gene3D" id="1.10.1060.10">
    <property type="entry name" value="Alpha-helical ferredoxin"/>
    <property type="match status" value="1"/>
</dbReference>
<keyword evidence="8" id="KW-0560">Oxidoreductase</keyword>
<proteinExistence type="inferred from homology"/>
<keyword evidence="12" id="KW-0999">Mitochondrion inner membrane</keyword>
<dbReference type="GO" id="GO:0051537">
    <property type="term" value="F:2 iron, 2 sulfur cluster binding"/>
    <property type="evidence" value="ECO:0007669"/>
    <property type="project" value="UniProtKB-KW"/>
</dbReference>
<evidence type="ECO:0000256" key="12">
    <source>
        <dbReference type="RuleBase" id="RU361237"/>
    </source>
</evidence>
<keyword evidence="7 12" id="KW-0479">Metal-binding</keyword>
<evidence type="ECO:0000256" key="8">
    <source>
        <dbReference type="ARBA" id="ARBA00023002"/>
    </source>
</evidence>
<reference evidence="16" key="2">
    <citation type="journal article" date="2021" name="Genome Biol. Evol.">
        <title>Developing a high-quality reference genome for a parasitic bivalve with doubly uniparental inheritance (Bivalvia: Unionida).</title>
        <authorList>
            <person name="Smith C.H."/>
        </authorList>
    </citation>
    <scope>NUCLEOTIDE SEQUENCE</scope>
    <source>
        <strain evidence="16">CHS0354</strain>
        <tissue evidence="16">Mantle</tissue>
    </source>
</reference>
<dbReference type="InterPro" id="IPR001041">
    <property type="entry name" value="2Fe-2S_ferredoxin-type"/>
</dbReference>
<dbReference type="InterPro" id="IPR012675">
    <property type="entry name" value="Beta-grasp_dom_sf"/>
</dbReference>
<dbReference type="InterPro" id="IPR025192">
    <property type="entry name" value="Succ_DH/fum_Rdtase_N"/>
</dbReference>
<dbReference type="Proteomes" id="UP001195483">
    <property type="component" value="Unassembled WGS sequence"/>
</dbReference>
<feature type="chain" id="PRO_5042150810" description="Succinate dehydrogenase [ubiquinone] iron-sulfur subunit, mitochondrial" evidence="13">
    <location>
        <begin position="19"/>
        <end position="483"/>
    </location>
</feature>
<keyword evidence="12" id="KW-0472">Membrane</keyword>
<protein>
    <recommendedName>
        <fullName evidence="3 12">Succinate dehydrogenase [ubiquinone] iron-sulfur subunit, mitochondrial</fullName>
        <ecNumber evidence="2 12">1.3.5.1</ecNumber>
    </recommendedName>
</protein>
<keyword evidence="9 12" id="KW-0408">Iron</keyword>
<comment type="subcellular location">
    <subcellularLocation>
        <location evidence="12">Mitochondrion inner membrane</location>
        <topology evidence="12">Peripheral membrane protein</topology>
        <orientation evidence="12">Matrix side</orientation>
    </subcellularLocation>
</comment>
<dbReference type="InterPro" id="IPR017896">
    <property type="entry name" value="4Fe4S_Fe-S-bd"/>
</dbReference>
<comment type="cofactor">
    <cofactor evidence="12">
        <name>[3Fe-4S] cluster</name>
        <dbReference type="ChEBI" id="CHEBI:21137"/>
    </cofactor>
    <text evidence="12">Binds 1 [3Fe-4S] cluster.</text>
</comment>
<name>A0AAE0VMY6_9BIVA</name>
<evidence type="ECO:0000313" key="17">
    <source>
        <dbReference type="Proteomes" id="UP001195483"/>
    </source>
</evidence>
<comment type="similarity">
    <text evidence="1 12">Belongs to the succinate dehydrogenase/fumarate reductase iron-sulfur protein family.</text>
</comment>
<dbReference type="FunFam" id="1.10.1060.10:FF:000003">
    <property type="entry name" value="Succinate dehydrogenase iron-sulfur subunit"/>
    <property type="match status" value="1"/>
</dbReference>
<dbReference type="InterPro" id="IPR005135">
    <property type="entry name" value="Endo/exonuclease/phosphatase"/>
</dbReference>
<dbReference type="InterPro" id="IPR036691">
    <property type="entry name" value="Endo/exonu/phosph_ase_sf"/>
</dbReference>
<dbReference type="GO" id="GO:0006099">
    <property type="term" value="P:tricarboxylic acid cycle"/>
    <property type="evidence" value="ECO:0007669"/>
    <property type="project" value="UniProtKB-KW"/>
</dbReference>
<comment type="caution">
    <text evidence="16">The sequence shown here is derived from an EMBL/GenBank/DDBJ whole genome shotgun (WGS) entry which is preliminary data.</text>
</comment>
<reference evidence="16" key="3">
    <citation type="submission" date="2023-05" db="EMBL/GenBank/DDBJ databases">
        <authorList>
            <person name="Smith C.H."/>
        </authorList>
    </citation>
    <scope>NUCLEOTIDE SEQUENCE</scope>
    <source>
        <strain evidence="16">CHS0354</strain>
        <tissue evidence="16">Mantle</tissue>
    </source>
</reference>
<evidence type="ECO:0000256" key="13">
    <source>
        <dbReference type="SAM" id="SignalP"/>
    </source>
</evidence>
<evidence type="ECO:0000259" key="14">
    <source>
        <dbReference type="PROSITE" id="PS51085"/>
    </source>
</evidence>
<dbReference type="PANTHER" id="PTHR11921">
    <property type="entry name" value="SUCCINATE DEHYDROGENASE IRON-SULFUR PROTEIN"/>
    <property type="match status" value="1"/>
</dbReference>
<gene>
    <name evidence="16" type="ORF">CHS0354_024169</name>
</gene>
<comment type="catalytic activity">
    <reaction evidence="12">
        <text>a quinone + succinate = fumarate + a quinol</text>
        <dbReference type="Rhea" id="RHEA:40523"/>
        <dbReference type="ChEBI" id="CHEBI:24646"/>
        <dbReference type="ChEBI" id="CHEBI:29806"/>
        <dbReference type="ChEBI" id="CHEBI:30031"/>
        <dbReference type="ChEBI" id="CHEBI:132124"/>
    </reaction>
</comment>
<dbReference type="EMBL" id="JAEAOA010001427">
    <property type="protein sequence ID" value="KAK3582615.1"/>
    <property type="molecule type" value="Genomic_DNA"/>
</dbReference>
<keyword evidence="6 12" id="KW-0001">2Fe-2S</keyword>
<dbReference type="EC" id="1.3.5.1" evidence="2 12"/>